<dbReference type="STRING" id="693.AKJ17_01385"/>
<dbReference type="Pfam" id="PF13409">
    <property type="entry name" value="GST_N_2"/>
    <property type="match status" value="1"/>
</dbReference>
<dbReference type="PATRIC" id="fig|693.5.peg.276"/>
<reference evidence="3" key="1">
    <citation type="submission" date="2015-08" db="EMBL/GenBank/DDBJ databases">
        <title>Vibrio galatheae sp. nov., a novel member of the Vibrionaceae family isolated from the Solomon Islands.</title>
        <authorList>
            <person name="Giubergia S."/>
            <person name="Machado H."/>
            <person name="Mateiu R.V."/>
            <person name="Gram L."/>
        </authorList>
    </citation>
    <scope>NUCLEOTIDE SEQUENCE [LARGE SCALE GENOMIC DNA]</scope>
    <source>
        <strain evidence="3">DSM 19584</strain>
    </source>
</reference>
<sequence>MQLYIGNQNYSTWSLRAWLLFEQFGLEVDIIKLKLFTADFYTTLRDVAQSEKVPTLVDDGLAVWDSLAILEYVNETYLHGKAWPEDAKERAVARAISAEMHSGFGSLRSEMPMNCRAKRKVALSEGALKDIARIDAIWSQQVEQHPEGWLFGAWSIADAMYAPVALRFETYGIELSEQAKRYQQKQLNSPAMQKWLAEASLETDIVEEDEAGVPD</sequence>
<dbReference type="GO" id="GO:0004364">
    <property type="term" value="F:glutathione transferase activity"/>
    <property type="evidence" value="ECO:0007669"/>
    <property type="project" value="TreeGrafter"/>
</dbReference>
<dbReference type="SUPFAM" id="SSF52833">
    <property type="entry name" value="Thioredoxin-like"/>
    <property type="match status" value="1"/>
</dbReference>
<dbReference type="AlphaFoldDB" id="A0A0M0HTT1"/>
<dbReference type="GO" id="GO:0016034">
    <property type="term" value="F:maleylacetoacetate isomerase activity"/>
    <property type="evidence" value="ECO:0007669"/>
    <property type="project" value="TreeGrafter"/>
</dbReference>
<keyword evidence="3" id="KW-1185">Reference proteome</keyword>
<name>A0A0M0HTT1_VIBNE</name>
<dbReference type="Gene3D" id="3.40.30.10">
    <property type="entry name" value="Glutaredoxin"/>
    <property type="match status" value="1"/>
</dbReference>
<dbReference type="InterPro" id="IPR036249">
    <property type="entry name" value="Thioredoxin-like_sf"/>
</dbReference>
<feature type="domain" description="GST N-terminal" evidence="1">
    <location>
        <begin position="1"/>
        <end position="81"/>
    </location>
</feature>
<dbReference type="EMBL" id="LHPJ01000001">
    <property type="protein sequence ID" value="KOO05476.1"/>
    <property type="molecule type" value="Genomic_DNA"/>
</dbReference>
<organism evidence="2 3">
    <name type="scientific">Vibrio nereis</name>
    <dbReference type="NCBI Taxonomy" id="693"/>
    <lineage>
        <taxon>Bacteria</taxon>
        <taxon>Pseudomonadati</taxon>
        <taxon>Pseudomonadota</taxon>
        <taxon>Gammaproteobacteria</taxon>
        <taxon>Vibrionales</taxon>
        <taxon>Vibrionaceae</taxon>
        <taxon>Vibrio</taxon>
    </lineage>
</organism>
<dbReference type="InterPro" id="IPR004045">
    <property type="entry name" value="Glutathione_S-Trfase_N"/>
</dbReference>
<comment type="caution">
    <text evidence="2">The sequence shown here is derived from an EMBL/GenBank/DDBJ whole genome shotgun (WGS) entry which is preliminary data.</text>
</comment>
<dbReference type="InterPro" id="IPR036282">
    <property type="entry name" value="Glutathione-S-Trfase_C_sf"/>
</dbReference>
<evidence type="ECO:0000313" key="3">
    <source>
        <dbReference type="Proteomes" id="UP000037515"/>
    </source>
</evidence>
<dbReference type="PROSITE" id="PS50404">
    <property type="entry name" value="GST_NTER"/>
    <property type="match status" value="1"/>
</dbReference>
<keyword evidence="2" id="KW-0808">Transferase</keyword>
<protein>
    <submittedName>
        <fullName evidence="2">Glutathione S-transferase</fullName>
    </submittedName>
</protein>
<dbReference type="PANTHER" id="PTHR42673:SF4">
    <property type="entry name" value="MALEYLACETOACETATE ISOMERASE"/>
    <property type="match status" value="1"/>
</dbReference>
<accession>A0A0M0HTT1</accession>
<dbReference type="GO" id="GO:0006749">
    <property type="term" value="P:glutathione metabolic process"/>
    <property type="evidence" value="ECO:0007669"/>
    <property type="project" value="TreeGrafter"/>
</dbReference>
<evidence type="ECO:0000313" key="2">
    <source>
        <dbReference type="EMBL" id="KOO05476.1"/>
    </source>
</evidence>
<dbReference type="Proteomes" id="UP000037515">
    <property type="component" value="Unassembled WGS sequence"/>
</dbReference>
<dbReference type="PANTHER" id="PTHR42673">
    <property type="entry name" value="MALEYLACETOACETATE ISOMERASE"/>
    <property type="match status" value="1"/>
</dbReference>
<dbReference type="OrthoDB" id="9799538at2"/>
<evidence type="ECO:0000259" key="1">
    <source>
        <dbReference type="PROSITE" id="PS50404"/>
    </source>
</evidence>
<dbReference type="GO" id="GO:0006559">
    <property type="term" value="P:L-phenylalanine catabolic process"/>
    <property type="evidence" value="ECO:0007669"/>
    <property type="project" value="TreeGrafter"/>
</dbReference>
<dbReference type="RefSeq" id="WP_053393990.1">
    <property type="nucleotide sequence ID" value="NZ_LHPJ01000001.1"/>
</dbReference>
<dbReference type="Gene3D" id="1.20.1050.10">
    <property type="match status" value="1"/>
</dbReference>
<dbReference type="SUPFAM" id="SSF47616">
    <property type="entry name" value="GST C-terminal domain-like"/>
    <property type="match status" value="1"/>
</dbReference>
<dbReference type="CDD" id="cd03194">
    <property type="entry name" value="GST_C_3"/>
    <property type="match status" value="1"/>
</dbReference>
<gene>
    <name evidence="2" type="ORF">AKJ17_01385</name>
</gene>
<proteinExistence type="predicted"/>
<dbReference type="CDD" id="cd03043">
    <property type="entry name" value="GST_N_1"/>
    <property type="match status" value="1"/>
</dbReference>